<dbReference type="Proteomes" id="UP000053236">
    <property type="component" value="Unassembled WGS sequence"/>
</dbReference>
<evidence type="ECO:0000256" key="3">
    <source>
        <dbReference type="ARBA" id="ARBA00022525"/>
    </source>
</evidence>
<comment type="subcellular location">
    <subcellularLocation>
        <location evidence="1 5">Secreted</location>
    </subcellularLocation>
</comment>
<dbReference type="EMBL" id="KI688554">
    <property type="protein sequence ID" value="ETK76769.1"/>
    <property type="molecule type" value="Genomic_DNA"/>
</dbReference>
<gene>
    <name evidence="6" type="ORF">L915_16895</name>
    <name evidence="7" type="ORF">L916_16799</name>
</gene>
<keyword evidence="3 5" id="KW-0964">Secreted</keyword>
<evidence type="ECO:0000256" key="5">
    <source>
        <dbReference type="RuleBase" id="RU367124"/>
    </source>
</evidence>
<feature type="chain" id="PRO_5007733642" description="RxLR effector protein" evidence="5">
    <location>
        <begin position="23"/>
        <end position="121"/>
    </location>
</feature>
<comment type="function">
    <text evidence="5">Effector that suppresses plant defense responses during pathogen infection.</text>
</comment>
<name>W2I9Q3_PHYNI</name>
<accession>W2I9Q3</accession>
<dbReference type="InterPro" id="IPR031825">
    <property type="entry name" value="RXLR"/>
</dbReference>
<feature type="signal peptide" evidence="5">
    <location>
        <begin position="1"/>
        <end position="22"/>
    </location>
</feature>
<evidence type="ECO:0000313" key="6">
    <source>
        <dbReference type="EMBL" id="ETK76769.1"/>
    </source>
</evidence>
<keyword evidence="4 5" id="KW-0732">Signal</keyword>
<dbReference type="Proteomes" id="UP000053864">
    <property type="component" value="Unassembled WGS sequence"/>
</dbReference>
<evidence type="ECO:0000256" key="2">
    <source>
        <dbReference type="ARBA" id="ARBA00010400"/>
    </source>
</evidence>
<evidence type="ECO:0000313" key="7">
    <source>
        <dbReference type="EMBL" id="ETL30197.1"/>
    </source>
</evidence>
<dbReference type="Pfam" id="PF16810">
    <property type="entry name" value="RXLR"/>
    <property type="match status" value="1"/>
</dbReference>
<evidence type="ECO:0000256" key="4">
    <source>
        <dbReference type="ARBA" id="ARBA00022729"/>
    </source>
</evidence>
<reference evidence="7" key="2">
    <citation type="submission" date="2013-11" db="EMBL/GenBank/DDBJ databases">
        <title>The Genome Sequence of Phytophthora parasitica CJ05E6.</title>
        <authorList>
            <consortium name="The Broad Institute Genomics Platform"/>
            <person name="Russ C."/>
            <person name="Tyler B."/>
            <person name="Panabieres F."/>
            <person name="Shan W."/>
            <person name="Tripathy S."/>
            <person name="Grunwald N."/>
            <person name="Machado M."/>
            <person name="Johnson C.S."/>
            <person name="Arredondo F."/>
            <person name="Hong C."/>
            <person name="Coffey M."/>
            <person name="Young S.K."/>
            <person name="Zeng Q."/>
            <person name="Gargeya S."/>
            <person name="Fitzgerald M."/>
            <person name="Abouelleil A."/>
            <person name="Alvarado L."/>
            <person name="Chapman S.B."/>
            <person name="Gainer-Dewar J."/>
            <person name="Goldberg J."/>
            <person name="Griggs A."/>
            <person name="Gujja S."/>
            <person name="Hansen M."/>
            <person name="Howarth C."/>
            <person name="Imamovic A."/>
            <person name="Ireland A."/>
            <person name="Larimer J."/>
            <person name="McCowan C."/>
            <person name="Murphy C."/>
            <person name="Pearson M."/>
            <person name="Poon T.W."/>
            <person name="Priest M."/>
            <person name="Roberts A."/>
            <person name="Saif S."/>
            <person name="Shea T."/>
            <person name="Sykes S."/>
            <person name="Wortman J."/>
            <person name="Nusbaum C."/>
            <person name="Birren B."/>
        </authorList>
    </citation>
    <scope>NUCLEOTIDE SEQUENCE [LARGE SCALE GENOMIC DNA]</scope>
    <source>
        <strain evidence="7">CJ05E6</strain>
    </source>
</reference>
<dbReference type="AlphaFoldDB" id="W2I9Q3"/>
<proteinExistence type="inferred from homology"/>
<dbReference type="EMBL" id="KI675339">
    <property type="protein sequence ID" value="ETL30197.1"/>
    <property type="molecule type" value="Genomic_DNA"/>
</dbReference>
<evidence type="ECO:0000256" key="1">
    <source>
        <dbReference type="ARBA" id="ARBA00004613"/>
    </source>
</evidence>
<protein>
    <recommendedName>
        <fullName evidence="5">RxLR effector protein</fullName>
    </recommendedName>
</protein>
<reference evidence="6" key="1">
    <citation type="submission" date="2013-11" db="EMBL/GenBank/DDBJ databases">
        <title>The Genome Sequence of Phytophthora parasitica CJ02B3.</title>
        <authorList>
            <consortium name="The Broad Institute Genomics Platform"/>
            <person name="Russ C."/>
            <person name="Tyler B."/>
            <person name="Panabieres F."/>
            <person name="Shan W."/>
            <person name="Tripathy S."/>
            <person name="Grunwald N."/>
            <person name="Machado M."/>
            <person name="Johnson C.S."/>
            <person name="Arredondo F."/>
            <person name="Hong C."/>
            <person name="Coffey M."/>
            <person name="Young S.K."/>
            <person name="Zeng Q."/>
            <person name="Gargeya S."/>
            <person name="Fitzgerald M."/>
            <person name="Abouelleil A."/>
            <person name="Alvarado L."/>
            <person name="Chapman S.B."/>
            <person name="Gainer-Dewar J."/>
            <person name="Goldberg J."/>
            <person name="Griggs A."/>
            <person name="Gujja S."/>
            <person name="Hansen M."/>
            <person name="Howarth C."/>
            <person name="Imamovic A."/>
            <person name="Ireland A."/>
            <person name="Larimer J."/>
            <person name="McCowan C."/>
            <person name="Murphy C."/>
            <person name="Pearson M."/>
            <person name="Poon T.W."/>
            <person name="Priest M."/>
            <person name="Roberts A."/>
            <person name="Saif S."/>
            <person name="Shea T."/>
            <person name="Sykes S."/>
            <person name="Wortman J."/>
            <person name="Nusbaum C."/>
            <person name="Birren B."/>
        </authorList>
    </citation>
    <scope>NUCLEOTIDE SEQUENCE [LARGE SCALE GENOMIC DNA]</scope>
    <source>
        <strain evidence="6">CJ02B3</strain>
    </source>
</reference>
<comment type="similarity">
    <text evidence="2 5">Belongs to the RxLR effector family.</text>
</comment>
<dbReference type="VEuPathDB" id="FungiDB:PPTG_16486"/>
<organism evidence="7">
    <name type="scientific">Phytophthora nicotianae</name>
    <name type="common">Potato buckeye rot agent</name>
    <name type="synonym">Phytophthora parasitica</name>
    <dbReference type="NCBI Taxonomy" id="4792"/>
    <lineage>
        <taxon>Eukaryota</taxon>
        <taxon>Sar</taxon>
        <taxon>Stramenopiles</taxon>
        <taxon>Oomycota</taxon>
        <taxon>Peronosporomycetes</taxon>
        <taxon>Peronosporales</taxon>
        <taxon>Peronosporaceae</taxon>
        <taxon>Phytophthora</taxon>
    </lineage>
</organism>
<comment type="domain">
    <text evidence="5">The RxLR-dEER motif acts to carry the protein into the host cell cytoplasm through binding to cell surface phosphatidylinositol-3-phosphate.</text>
</comment>
<sequence length="121" mass="13809">MRRCFIVLVTVISFLAIDTISATRSTDAAELKAKAARALRAERKQSETLKSGEEERGIVTKLAVGLKEKQRKNFVRFQSIFIYTDDIGQKIPQKGITPDEVYKYLKLHKPKKKPVEQVEET</sequence>